<sequence>MCQIEDEVYDPFLPTLLISLHKEYVKEILTGQKIIEYRKRFFKDSFQAFVYTTGNNGGIQLFIKCAPLIRNNAKALAQIGREIQNDDYDEIYDYFMPKDDGCIIPILKSCAVKKISLNQLRTVLPQIVIPQSYLFLDRPDKKDLLNFLLKQEYDDLIVNEWDERFAKIKKIVEENKK</sequence>
<gene>
    <name evidence="1" type="ORF">DKL58_00920</name>
</gene>
<accession>A0ABM6VYK0</accession>
<dbReference type="RefSeq" id="WP_109585758.1">
    <property type="nucleotide sequence ID" value="NZ_CP029477.1"/>
</dbReference>
<organism evidence="1 2">
    <name type="scientific">Lactobacillus kullabergensis</name>
    <dbReference type="NCBI Taxonomy" id="1218493"/>
    <lineage>
        <taxon>Bacteria</taxon>
        <taxon>Bacillati</taxon>
        <taxon>Bacillota</taxon>
        <taxon>Bacilli</taxon>
        <taxon>Lactobacillales</taxon>
        <taxon>Lactobacillaceae</taxon>
        <taxon>Lactobacillus</taxon>
    </lineage>
</organism>
<evidence type="ECO:0000313" key="2">
    <source>
        <dbReference type="Proteomes" id="UP000246036"/>
    </source>
</evidence>
<protein>
    <recommendedName>
        <fullName evidence="3">ASCH domain-containing protein</fullName>
    </recommendedName>
</protein>
<reference evidence="1 2" key="1">
    <citation type="submission" date="2018-05" db="EMBL/GenBank/DDBJ databases">
        <title>Reference genomes for bee gut microbiota database.</title>
        <authorList>
            <person name="Ellegaard K.M."/>
        </authorList>
    </citation>
    <scope>NUCLEOTIDE SEQUENCE [LARGE SCALE GENOMIC DNA]</scope>
    <source>
        <strain evidence="1 2">ESL0186</strain>
    </source>
</reference>
<evidence type="ECO:0000313" key="1">
    <source>
        <dbReference type="EMBL" id="AWM74648.1"/>
    </source>
</evidence>
<proteinExistence type="predicted"/>
<dbReference type="EMBL" id="CP029477">
    <property type="protein sequence ID" value="AWM74648.1"/>
    <property type="molecule type" value="Genomic_DNA"/>
</dbReference>
<evidence type="ECO:0008006" key="3">
    <source>
        <dbReference type="Google" id="ProtNLM"/>
    </source>
</evidence>
<name>A0ABM6VYK0_9LACO</name>
<keyword evidence="2" id="KW-1185">Reference proteome</keyword>
<dbReference type="Proteomes" id="UP000246036">
    <property type="component" value="Chromosome"/>
</dbReference>